<dbReference type="EMBL" id="CAJNIZ010007091">
    <property type="protein sequence ID" value="CAE7255074.1"/>
    <property type="molecule type" value="Genomic_DNA"/>
</dbReference>
<accession>A0A812MEK8</accession>
<dbReference type="OrthoDB" id="442025at2759"/>
<name>A0A812MEK8_SYMPI</name>
<feature type="compositionally biased region" description="Low complexity" evidence="2">
    <location>
        <begin position="39"/>
        <end position="50"/>
    </location>
</feature>
<evidence type="ECO:0000256" key="2">
    <source>
        <dbReference type="SAM" id="MobiDB-lite"/>
    </source>
</evidence>
<organism evidence="3 4">
    <name type="scientific">Symbiodinium pilosum</name>
    <name type="common">Dinoflagellate</name>
    <dbReference type="NCBI Taxonomy" id="2952"/>
    <lineage>
        <taxon>Eukaryota</taxon>
        <taxon>Sar</taxon>
        <taxon>Alveolata</taxon>
        <taxon>Dinophyceae</taxon>
        <taxon>Suessiales</taxon>
        <taxon>Symbiodiniaceae</taxon>
        <taxon>Symbiodinium</taxon>
    </lineage>
</organism>
<protein>
    <submittedName>
        <fullName evidence="3">Comt protein</fullName>
    </submittedName>
</protein>
<feature type="region of interest" description="Disordered" evidence="2">
    <location>
        <begin position="1"/>
        <end position="50"/>
    </location>
</feature>
<keyword evidence="1" id="KW-0175">Coiled coil</keyword>
<dbReference type="AlphaFoldDB" id="A0A812MEK8"/>
<evidence type="ECO:0000256" key="1">
    <source>
        <dbReference type="SAM" id="Coils"/>
    </source>
</evidence>
<evidence type="ECO:0000313" key="3">
    <source>
        <dbReference type="EMBL" id="CAE7255074.1"/>
    </source>
</evidence>
<reference evidence="3" key="1">
    <citation type="submission" date="2021-02" db="EMBL/GenBank/DDBJ databases">
        <authorList>
            <person name="Dougan E. K."/>
            <person name="Rhodes N."/>
            <person name="Thang M."/>
            <person name="Chan C."/>
        </authorList>
    </citation>
    <scope>NUCLEOTIDE SEQUENCE</scope>
</reference>
<comment type="caution">
    <text evidence="3">The sequence shown here is derived from an EMBL/GenBank/DDBJ whole genome shotgun (WGS) entry which is preliminary data.</text>
</comment>
<dbReference type="Proteomes" id="UP000649617">
    <property type="component" value="Unassembled WGS sequence"/>
</dbReference>
<keyword evidence="4" id="KW-1185">Reference proteome</keyword>
<sequence>MLGTPPKRSLRLASVPNLQRRSASPAVEESAGGPRHQTSRSSRSLRSSLHSGCKDLKDFKRVARGADANRAVPRKFTNSQDDGGTGGSHSATAARTENHAAVRGGTRSPDCREDSWLPLNHEAREWLEENSDRLSAQTQKCLLIHEQLISLLKPLLGHEGAVSRADAGVARPDWEELGKPLSRSALEGAPIELLGNAVRASARRQDELRSELATAEETLQAARAQYRMQDVATDKFEQALEAGSEAEMRRLREQAAALEARLHDRLEALQHLASQTVARPQSPIALSSPPRGFGQPCHSPIRSYNGYKVFNTKARSVSPPRHQSSTACKPLVPQSRAPSQPRVSGSPRAVSTPVVVARPCVRVAAAAAAVARHQATLAHPLQQLDDARHRAQVEFWSGTI</sequence>
<proteinExistence type="predicted"/>
<feature type="coiled-coil region" evidence="1">
    <location>
        <begin position="198"/>
        <end position="268"/>
    </location>
</feature>
<feature type="region of interest" description="Disordered" evidence="2">
    <location>
        <begin position="64"/>
        <end position="114"/>
    </location>
</feature>
<evidence type="ECO:0000313" key="4">
    <source>
        <dbReference type="Proteomes" id="UP000649617"/>
    </source>
</evidence>
<feature type="region of interest" description="Disordered" evidence="2">
    <location>
        <begin position="314"/>
        <end position="349"/>
    </location>
</feature>
<feature type="non-terminal residue" evidence="3">
    <location>
        <position position="400"/>
    </location>
</feature>
<gene>
    <name evidence="3" type="primary">Comt</name>
    <name evidence="3" type="ORF">SPIL2461_LOCUS5102</name>
</gene>